<dbReference type="EMBL" id="KK365276">
    <property type="protein sequence ID" value="KCZ79440.1"/>
    <property type="molecule type" value="Genomic_DNA"/>
</dbReference>
<dbReference type="Proteomes" id="UP000030655">
    <property type="component" value="Unassembled WGS sequence"/>
</dbReference>
<sequence>MGKKVWIRNKIRTKTSERNLGPFKVLSHKKNLGIVELDLGYYKKWVGIRDITKVKL</sequence>
<dbReference type="HOGENOM" id="CLU_3013755_0_0_1"/>
<reference evidence="2" key="1">
    <citation type="submission" date="2013-02" db="EMBL/GenBank/DDBJ databases">
        <authorList>
            <consortium name="The Broad Institute Genome Sequencing Platform"/>
            <person name="Cuomo C."/>
            <person name="Becnel J."/>
            <person name="Sanscrainte N."/>
            <person name="Walker B."/>
            <person name="Young S.K."/>
            <person name="Zeng Q."/>
            <person name="Gargeya S."/>
            <person name="Fitzgerald M."/>
            <person name="Haas B."/>
            <person name="Abouelleil A."/>
            <person name="Alvarado L."/>
            <person name="Arachchi H.M."/>
            <person name="Berlin A.M."/>
            <person name="Chapman S.B."/>
            <person name="Dewar J."/>
            <person name="Goldberg J."/>
            <person name="Griggs A."/>
            <person name="Gujja S."/>
            <person name="Hansen M."/>
            <person name="Howarth C."/>
            <person name="Imamovic A."/>
            <person name="Larimer J."/>
            <person name="McCowan C."/>
            <person name="Murphy C."/>
            <person name="Neiman D."/>
            <person name="Pearson M."/>
            <person name="Priest M."/>
            <person name="Roberts A."/>
            <person name="Saif S."/>
            <person name="Shea T."/>
            <person name="Sisk P."/>
            <person name="Sykes S."/>
            <person name="Wortman J."/>
            <person name="Nusbaum C."/>
            <person name="Birren B."/>
        </authorList>
    </citation>
    <scope>NUCLEOTIDE SEQUENCE [LARGE SCALE GENOMIC DNA]</scope>
    <source>
        <strain evidence="2">PRA339</strain>
    </source>
</reference>
<proteinExistence type="predicted"/>
<gene>
    <name evidence="1" type="ORF">H312_03172</name>
</gene>
<name>A0A059EX02_9MICR</name>
<organism evidence="1 2">
    <name type="scientific">Anncaliia algerae PRA339</name>
    <dbReference type="NCBI Taxonomy" id="1288291"/>
    <lineage>
        <taxon>Eukaryota</taxon>
        <taxon>Fungi</taxon>
        <taxon>Fungi incertae sedis</taxon>
        <taxon>Microsporidia</taxon>
        <taxon>Tubulinosematoidea</taxon>
        <taxon>Tubulinosematidae</taxon>
        <taxon>Anncaliia</taxon>
    </lineage>
</organism>
<dbReference type="VEuPathDB" id="MicrosporidiaDB:H312_03172"/>
<keyword evidence="2" id="KW-1185">Reference proteome</keyword>
<dbReference type="AlphaFoldDB" id="A0A059EX02"/>
<evidence type="ECO:0000313" key="1">
    <source>
        <dbReference type="EMBL" id="KCZ79440.1"/>
    </source>
</evidence>
<protein>
    <submittedName>
        <fullName evidence="1">Uncharacterized protein</fullName>
    </submittedName>
</protein>
<reference evidence="1 2" key="2">
    <citation type="submission" date="2014-03" db="EMBL/GenBank/DDBJ databases">
        <title>The Genome Sequence of Anncaliia algerae insect isolate PRA339.</title>
        <authorList>
            <consortium name="The Broad Institute Genome Sequencing Platform"/>
            <consortium name="The Broad Institute Genome Sequencing Center for Infectious Disease"/>
            <person name="Cuomo C."/>
            <person name="Becnel J."/>
            <person name="Sanscrainte N."/>
            <person name="Walker B."/>
            <person name="Young S.K."/>
            <person name="Zeng Q."/>
            <person name="Gargeya S."/>
            <person name="Fitzgerald M."/>
            <person name="Haas B."/>
            <person name="Abouelleil A."/>
            <person name="Alvarado L."/>
            <person name="Arachchi H.M."/>
            <person name="Berlin A.M."/>
            <person name="Chapman S.B."/>
            <person name="Dewar J."/>
            <person name="Goldberg J."/>
            <person name="Griggs A."/>
            <person name="Gujja S."/>
            <person name="Hansen M."/>
            <person name="Howarth C."/>
            <person name="Imamovic A."/>
            <person name="Larimer J."/>
            <person name="McCowan C."/>
            <person name="Murphy C."/>
            <person name="Neiman D."/>
            <person name="Pearson M."/>
            <person name="Priest M."/>
            <person name="Roberts A."/>
            <person name="Saif S."/>
            <person name="Shea T."/>
            <person name="Sisk P."/>
            <person name="Sykes S."/>
            <person name="Wortman J."/>
            <person name="Nusbaum C."/>
            <person name="Birren B."/>
        </authorList>
    </citation>
    <scope>NUCLEOTIDE SEQUENCE [LARGE SCALE GENOMIC DNA]</scope>
    <source>
        <strain evidence="1 2">PRA339</strain>
    </source>
</reference>
<accession>A0A059EX02</accession>
<evidence type="ECO:0000313" key="2">
    <source>
        <dbReference type="Proteomes" id="UP000030655"/>
    </source>
</evidence>